<protein>
    <submittedName>
        <fullName evidence="1">RIIa domain-containing protein 1</fullName>
    </submittedName>
</protein>
<accession>A0A177AV73</accession>
<dbReference type="Gene3D" id="1.20.890.10">
    <property type="entry name" value="cAMP-dependent protein kinase regulatory subunit, dimerization-anchoring domain"/>
    <property type="match status" value="1"/>
</dbReference>
<name>A0A177AV73_9BILA</name>
<evidence type="ECO:0000313" key="1">
    <source>
        <dbReference type="EMBL" id="OAF65886.1"/>
    </source>
</evidence>
<keyword evidence="2" id="KW-1185">Reference proteome</keyword>
<dbReference type="CDD" id="cd22971">
    <property type="entry name" value="DD_RIIAD1"/>
    <property type="match status" value="1"/>
</dbReference>
<dbReference type="SUPFAM" id="SSF47391">
    <property type="entry name" value="Dimerization-anchoring domain of cAMP-dependent PK regulatory subunit"/>
    <property type="match status" value="1"/>
</dbReference>
<dbReference type="OrthoDB" id="10249338at2759"/>
<gene>
    <name evidence="1" type="ORF">A3Q56_06317</name>
</gene>
<comment type="caution">
    <text evidence="1">The sequence shown here is derived from an EMBL/GenBank/DDBJ whole genome shotgun (WGS) entry which is preliminary data.</text>
</comment>
<evidence type="ECO:0000313" key="2">
    <source>
        <dbReference type="Proteomes" id="UP000078046"/>
    </source>
</evidence>
<sequence length="91" mass="10836">MHEFIEDVTKPDDKILSPEAMEKLKEKKIQTKIDNEKYLRSHLELKCMLNLFVKDILMNKPTNVCDFTADYFTNETLCLKVEEKLNKDLFH</sequence>
<organism evidence="1 2">
    <name type="scientific">Intoshia linei</name>
    <dbReference type="NCBI Taxonomy" id="1819745"/>
    <lineage>
        <taxon>Eukaryota</taxon>
        <taxon>Metazoa</taxon>
        <taxon>Spiralia</taxon>
        <taxon>Lophotrochozoa</taxon>
        <taxon>Mesozoa</taxon>
        <taxon>Orthonectida</taxon>
        <taxon>Rhopaluridae</taxon>
        <taxon>Intoshia</taxon>
    </lineage>
</organism>
<dbReference type="AlphaFoldDB" id="A0A177AV73"/>
<proteinExistence type="predicted"/>
<reference evidence="1 2" key="1">
    <citation type="submission" date="2016-04" db="EMBL/GenBank/DDBJ databases">
        <title>The genome of Intoshia linei affirms orthonectids as highly simplified spiralians.</title>
        <authorList>
            <person name="Mikhailov K.V."/>
            <person name="Slusarev G.S."/>
            <person name="Nikitin M.A."/>
            <person name="Logacheva M.D."/>
            <person name="Penin A."/>
            <person name="Aleoshin V."/>
            <person name="Panchin Y.V."/>
        </authorList>
    </citation>
    <scope>NUCLEOTIDE SEQUENCE [LARGE SCALE GENOMIC DNA]</scope>
    <source>
        <strain evidence="1">Intl2013</strain>
        <tissue evidence="1">Whole animal</tissue>
    </source>
</reference>
<dbReference type="EMBL" id="LWCA01001110">
    <property type="protein sequence ID" value="OAF65886.1"/>
    <property type="molecule type" value="Genomic_DNA"/>
</dbReference>
<dbReference type="InterPro" id="IPR059162">
    <property type="entry name" value="RIIAD1"/>
</dbReference>
<dbReference type="Proteomes" id="UP000078046">
    <property type="component" value="Unassembled WGS sequence"/>
</dbReference>